<comment type="caution">
    <text evidence="8">The sequence shown here is derived from an EMBL/GenBank/DDBJ whole genome shotgun (WGS) entry which is preliminary data.</text>
</comment>
<dbReference type="Pfam" id="PF00271">
    <property type="entry name" value="Helicase_C"/>
    <property type="match status" value="1"/>
</dbReference>
<feature type="compositionally biased region" description="Basic and acidic residues" evidence="5">
    <location>
        <begin position="562"/>
        <end position="572"/>
    </location>
</feature>
<dbReference type="GO" id="GO:0016787">
    <property type="term" value="F:hydrolase activity"/>
    <property type="evidence" value="ECO:0007669"/>
    <property type="project" value="UniProtKB-KW"/>
</dbReference>
<dbReference type="SUPFAM" id="SSF52540">
    <property type="entry name" value="P-loop containing nucleoside triphosphate hydrolases"/>
    <property type="match status" value="1"/>
</dbReference>
<keyword evidence="3" id="KW-0347">Helicase</keyword>
<evidence type="ECO:0000256" key="1">
    <source>
        <dbReference type="ARBA" id="ARBA00022741"/>
    </source>
</evidence>
<evidence type="ECO:0000259" key="7">
    <source>
        <dbReference type="PROSITE" id="PS51194"/>
    </source>
</evidence>
<gene>
    <name evidence="8" type="ORF">EVOR1521_LOCUS28717</name>
</gene>
<feature type="region of interest" description="Disordered" evidence="5">
    <location>
        <begin position="554"/>
        <end position="585"/>
    </location>
</feature>
<proteinExistence type="predicted"/>
<protein>
    <recommendedName>
        <fullName evidence="10">RNA helicase</fullName>
    </recommendedName>
</protein>
<dbReference type="InterPro" id="IPR011545">
    <property type="entry name" value="DEAD/DEAH_box_helicase_dom"/>
</dbReference>
<feature type="compositionally biased region" description="Low complexity" evidence="5">
    <location>
        <begin position="36"/>
        <end position="47"/>
    </location>
</feature>
<feature type="region of interest" description="Disordered" evidence="5">
    <location>
        <begin position="27"/>
        <end position="52"/>
    </location>
</feature>
<reference evidence="8" key="1">
    <citation type="submission" date="2023-08" db="EMBL/GenBank/DDBJ databases">
        <authorList>
            <person name="Chen Y."/>
            <person name="Shah S."/>
            <person name="Dougan E. K."/>
            <person name="Thang M."/>
            <person name="Chan C."/>
        </authorList>
    </citation>
    <scope>NUCLEOTIDE SEQUENCE</scope>
</reference>
<feature type="domain" description="Helicase C-terminal" evidence="7">
    <location>
        <begin position="302"/>
        <end position="452"/>
    </location>
</feature>
<dbReference type="PANTHER" id="PTHR47959:SF1">
    <property type="entry name" value="ATP-DEPENDENT RNA HELICASE DBPA"/>
    <property type="match status" value="1"/>
</dbReference>
<evidence type="ECO:0000313" key="8">
    <source>
        <dbReference type="EMBL" id="CAJ1406867.1"/>
    </source>
</evidence>
<dbReference type="SMART" id="SM00490">
    <property type="entry name" value="HELICc"/>
    <property type="match status" value="1"/>
</dbReference>
<dbReference type="EMBL" id="CAUJNA010003649">
    <property type="protein sequence ID" value="CAJ1406867.1"/>
    <property type="molecule type" value="Genomic_DNA"/>
</dbReference>
<keyword evidence="4" id="KW-0067">ATP-binding</keyword>
<evidence type="ECO:0000256" key="3">
    <source>
        <dbReference type="ARBA" id="ARBA00022806"/>
    </source>
</evidence>
<dbReference type="Pfam" id="PF00270">
    <property type="entry name" value="DEAD"/>
    <property type="match status" value="1"/>
</dbReference>
<dbReference type="InterPro" id="IPR044742">
    <property type="entry name" value="DEAD/DEAH_RhlB"/>
</dbReference>
<keyword evidence="9" id="KW-1185">Reference proteome</keyword>
<keyword evidence="2" id="KW-0378">Hydrolase</keyword>
<dbReference type="CDD" id="cd18787">
    <property type="entry name" value="SF2_C_DEAD"/>
    <property type="match status" value="1"/>
</dbReference>
<dbReference type="AlphaFoldDB" id="A0AA36NH33"/>
<dbReference type="InterPro" id="IPR001650">
    <property type="entry name" value="Helicase_C-like"/>
</dbReference>
<dbReference type="PROSITE" id="PS51194">
    <property type="entry name" value="HELICASE_CTER"/>
    <property type="match status" value="1"/>
</dbReference>
<dbReference type="Gene3D" id="3.40.50.300">
    <property type="entry name" value="P-loop containing nucleotide triphosphate hydrolases"/>
    <property type="match status" value="2"/>
</dbReference>
<sequence>MSLLRRPLGLCLGRRLRGRPFCKEHEADAETRELDPSGPLGPGASSSKAVTSFTGGLPMETSSFELRQSFRKFPLHRQVQLGLMKMGVSVPTRVQDMTMPMLLEGISAFVLAQTGTGKTLAYVLPIVHKLLSTNTEGFYPKSRKPRAIIVQPTRELALQTIKVVRNFPVRSVVCAPSCSFIKESQALHAGVDIVVCTPFRLILHLGKVNMLLPEVRHLVIDEADTLCDTFYEKDTSKILKGLQEDCTVKPQVIIVGATRTGAVSQFLRKHMNQTEVMPVVTSDAHVPPAHLEQVFVPTKGKRLISVLWEVLGEVPAVGRKTLIFTNRLPTCKAVHKSLLEHGINAVALHGRVHPDKRKEAYESFSKNADVMVCTNLASRGLDFSNVHHVVMYNFPLNMADYLHRVGRTARGGRAGRVTTITPRRYWPFVAKIQEATKQGKPVEIRNMSRKVKKILAIENFQKVIQQPINKSAKQKLKKRLGLPPARNIGSKETKAAMKRLDRRMKAIKEMRFLWKRGLLKRGQKLPKMIDKQVEASESQTISTMVRARDGLLQVVPKRRRSDKGADQPERAPSESLPFAHDSVSPGVAKRRRRTVILSSAHRFVGSAPTWLLAAGCAVACTARRAFGRRELVNSAGAPLCFALPAAGASLTAPAVVRALWGSEDWEKWAATLAEDCVYEDLYFPEAATGRGEILAILRQKALPKNSRLVLDHVSDGRNSCGFTWHIQEGNDLGQRGLCFLRLNERGEVAYVREVGEPLFKAGELTEKLLEALTKDQPPPERPVLKGPPQTPRTAGGIVRYLYGDVQQAGGDAVRFFADDVVYEDMNYETPFVGKPAVDGFLARFQAIQGVTFVLEEVSDGEKAVGFTYHIDIAGQPRGIRGITYYQVDKAGKARPYAWALLAGRGLRVCCCRPLQGS</sequence>
<dbReference type="InterPro" id="IPR027417">
    <property type="entry name" value="P-loop_NTPase"/>
</dbReference>
<dbReference type="PANTHER" id="PTHR47959">
    <property type="entry name" value="ATP-DEPENDENT RNA HELICASE RHLE-RELATED"/>
    <property type="match status" value="1"/>
</dbReference>
<dbReference type="GO" id="GO:0003676">
    <property type="term" value="F:nucleic acid binding"/>
    <property type="evidence" value="ECO:0007669"/>
    <property type="project" value="InterPro"/>
</dbReference>
<dbReference type="GO" id="GO:0005829">
    <property type="term" value="C:cytosol"/>
    <property type="evidence" value="ECO:0007669"/>
    <property type="project" value="TreeGrafter"/>
</dbReference>
<organism evidence="8 9">
    <name type="scientific">Effrenium voratum</name>
    <dbReference type="NCBI Taxonomy" id="2562239"/>
    <lineage>
        <taxon>Eukaryota</taxon>
        <taxon>Sar</taxon>
        <taxon>Alveolata</taxon>
        <taxon>Dinophyceae</taxon>
        <taxon>Suessiales</taxon>
        <taxon>Symbiodiniaceae</taxon>
        <taxon>Effrenium</taxon>
    </lineage>
</organism>
<dbReference type="GO" id="GO:0005524">
    <property type="term" value="F:ATP binding"/>
    <property type="evidence" value="ECO:0007669"/>
    <property type="project" value="UniProtKB-KW"/>
</dbReference>
<feature type="domain" description="Helicase ATP-binding" evidence="6">
    <location>
        <begin position="99"/>
        <end position="277"/>
    </location>
</feature>
<dbReference type="SMART" id="SM00487">
    <property type="entry name" value="DEXDc"/>
    <property type="match status" value="1"/>
</dbReference>
<evidence type="ECO:0000256" key="2">
    <source>
        <dbReference type="ARBA" id="ARBA00022801"/>
    </source>
</evidence>
<dbReference type="Proteomes" id="UP001178507">
    <property type="component" value="Unassembled WGS sequence"/>
</dbReference>
<keyword evidence="1" id="KW-0547">Nucleotide-binding</keyword>
<dbReference type="PROSITE" id="PS51192">
    <property type="entry name" value="HELICASE_ATP_BIND_1"/>
    <property type="match status" value="1"/>
</dbReference>
<evidence type="ECO:0000259" key="6">
    <source>
        <dbReference type="PROSITE" id="PS51192"/>
    </source>
</evidence>
<evidence type="ECO:0000256" key="4">
    <source>
        <dbReference type="ARBA" id="ARBA00022840"/>
    </source>
</evidence>
<evidence type="ECO:0000256" key="5">
    <source>
        <dbReference type="SAM" id="MobiDB-lite"/>
    </source>
</evidence>
<dbReference type="Gene3D" id="3.10.450.50">
    <property type="match status" value="2"/>
</dbReference>
<dbReference type="SUPFAM" id="SSF54427">
    <property type="entry name" value="NTF2-like"/>
    <property type="match status" value="2"/>
</dbReference>
<evidence type="ECO:0008006" key="10">
    <source>
        <dbReference type="Google" id="ProtNLM"/>
    </source>
</evidence>
<dbReference type="CDD" id="cd00268">
    <property type="entry name" value="DEADc"/>
    <property type="match status" value="1"/>
</dbReference>
<dbReference type="InterPro" id="IPR032710">
    <property type="entry name" value="NTF2-like_dom_sf"/>
</dbReference>
<dbReference type="GO" id="GO:0003724">
    <property type="term" value="F:RNA helicase activity"/>
    <property type="evidence" value="ECO:0007669"/>
    <property type="project" value="TreeGrafter"/>
</dbReference>
<dbReference type="InterPro" id="IPR050079">
    <property type="entry name" value="DEAD_box_RNA_helicase"/>
</dbReference>
<dbReference type="InterPro" id="IPR014001">
    <property type="entry name" value="Helicase_ATP-bd"/>
</dbReference>
<evidence type="ECO:0000313" key="9">
    <source>
        <dbReference type="Proteomes" id="UP001178507"/>
    </source>
</evidence>
<accession>A0AA36NH33</accession>
<name>A0AA36NH33_9DINO</name>